<reference evidence="1 2" key="1">
    <citation type="journal article" date="2023" name="Science">
        <title>Complex scaffold remodeling in plant triterpene biosynthesis.</title>
        <authorList>
            <person name="De La Pena R."/>
            <person name="Hodgson H."/>
            <person name="Liu J.C."/>
            <person name="Stephenson M.J."/>
            <person name="Martin A.C."/>
            <person name="Owen C."/>
            <person name="Harkess A."/>
            <person name="Leebens-Mack J."/>
            <person name="Jimenez L.E."/>
            <person name="Osbourn A."/>
            <person name="Sattely E.S."/>
        </authorList>
    </citation>
    <scope>NUCLEOTIDE SEQUENCE [LARGE SCALE GENOMIC DNA]</scope>
    <source>
        <strain evidence="2">cv. JPN11</strain>
        <tissue evidence="1">Leaf</tissue>
    </source>
</reference>
<protein>
    <submittedName>
        <fullName evidence="1">Periaxin-like</fullName>
    </submittedName>
</protein>
<name>A0ACC1Y0B8_MELAZ</name>
<keyword evidence="2" id="KW-1185">Reference proteome</keyword>
<accession>A0ACC1Y0B8</accession>
<organism evidence="1 2">
    <name type="scientific">Melia azedarach</name>
    <name type="common">Chinaberry tree</name>
    <dbReference type="NCBI Taxonomy" id="155640"/>
    <lineage>
        <taxon>Eukaryota</taxon>
        <taxon>Viridiplantae</taxon>
        <taxon>Streptophyta</taxon>
        <taxon>Embryophyta</taxon>
        <taxon>Tracheophyta</taxon>
        <taxon>Spermatophyta</taxon>
        <taxon>Magnoliopsida</taxon>
        <taxon>eudicotyledons</taxon>
        <taxon>Gunneridae</taxon>
        <taxon>Pentapetalae</taxon>
        <taxon>rosids</taxon>
        <taxon>malvids</taxon>
        <taxon>Sapindales</taxon>
        <taxon>Meliaceae</taxon>
        <taxon>Melia</taxon>
    </lineage>
</organism>
<evidence type="ECO:0000313" key="1">
    <source>
        <dbReference type="EMBL" id="KAJ4716818.1"/>
    </source>
</evidence>
<gene>
    <name evidence="1" type="ORF">OWV82_011784</name>
</gene>
<sequence length="82" mass="9276">MAYLRIPSFILPILLIILSSIIYDIHLVGARHLLETTLPEIPKPELPKFELPPLPHLPKPELPQISKPELPQVPEFPVTSQT</sequence>
<evidence type="ECO:0000313" key="2">
    <source>
        <dbReference type="Proteomes" id="UP001164539"/>
    </source>
</evidence>
<dbReference type="EMBL" id="CM051399">
    <property type="protein sequence ID" value="KAJ4716818.1"/>
    <property type="molecule type" value="Genomic_DNA"/>
</dbReference>
<proteinExistence type="predicted"/>
<dbReference type="Proteomes" id="UP001164539">
    <property type="component" value="Chromosome 6"/>
</dbReference>
<comment type="caution">
    <text evidence="1">The sequence shown here is derived from an EMBL/GenBank/DDBJ whole genome shotgun (WGS) entry which is preliminary data.</text>
</comment>